<evidence type="ECO:0000256" key="2">
    <source>
        <dbReference type="ARBA" id="ARBA00023015"/>
    </source>
</evidence>
<dbReference type="CDD" id="cd06171">
    <property type="entry name" value="Sigma70_r4"/>
    <property type="match status" value="1"/>
</dbReference>
<dbReference type="InterPro" id="IPR039425">
    <property type="entry name" value="RNA_pol_sigma-70-like"/>
</dbReference>
<dbReference type="InterPro" id="IPR007627">
    <property type="entry name" value="RNA_pol_sigma70_r2"/>
</dbReference>
<dbReference type="RefSeq" id="WP_284238683.1">
    <property type="nucleotide sequence ID" value="NZ_BSSQ01000010.1"/>
</dbReference>
<evidence type="ECO:0000256" key="1">
    <source>
        <dbReference type="ARBA" id="ARBA00010641"/>
    </source>
</evidence>
<dbReference type="PANTHER" id="PTHR43133">
    <property type="entry name" value="RNA POLYMERASE ECF-TYPE SIGMA FACTO"/>
    <property type="match status" value="1"/>
</dbReference>
<dbReference type="InterPro" id="IPR013249">
    <property type="entry name" value="RNA_pol_sigma70_r4_t2"/>
</dbReference>
<protein>
    <submittedName>
        <fullName evidence="7">RNA polymerase sigma factor SigV</fullName>
    </submittedName>
</protein>
<feature type="domain" description="RNA polymerase sigma-70 region 2" evidence="5">
    <location>
        <begin position="13"/>
        <end position="79"/>
    </location>
</feature>
<sequence>MNRKTEQLLTDCITDNKENIYRLAYSYVKNKEDALDIVQDAIYKAMTSIELLKDPTVVKSWFYRIVVNTALDFLRKHKKVHPMEQEKLELYTPGTEDAYTDIDLVSTLKDLPSKYREVVVLRYFEDMKIEEVADVLHENVSTVKTRLYQALRLLRVKLKDTSLKETK</sequence>
<dbReference type="EMBL" id="BSSQ01000010">
    <property type="protein sequence ID" value="GLX67925.1"/>
    <property type="molecule type" value="Genomic_DNA"/>
</dbReference>
<accession>A0ABQ6GCD7</accession>
<organism evidence="7 8">
    <name type="scientific">Paenibacillus glycanilyticus</name>
    <dbReference type="NCBI Taxonomy" id="126569"/>
    <lineage>
        <taxon>Bacteria</taxon>
        <taxon>Bacillati</taxon>
        <taxon>Bacillota</taxon>
        <taxon>Bacilli</taxon>
        <taxon>Bacillales</taxon>
        <taxon>Paenibacillaceae</taxon>
        <taxon>Paenibacillus</taxon>
    </lineage>
</organism>
<gene>
    <name evidence="7" type="primary">sigV_1</name>
    <name evidence="7" type="ORF">MU1_22700</name>
</gene>
<keyword evidence="3" id="KW-0731">Sigma factor</keyword>
<evidence type="ECO:0000313" key="7">
    <source>
        <dbReference type="EMBL" id="GLX67925.1"/>
    </source>
</evidence>
<evidence type="ECO:0000259" key="5">
    <source>
        <dbReference type="Pfam" id="PF04542"/>
    </source>
</evidence>
<dbReference type="Pfam" id="PF08281">
    <property type="entry name" value="Sigma70_r4_2"/>
    <property type="match status" value="1"/>
</dbReference>
<dbReference type="Proteomes" id="UP001157114">
    <property type="component" value="Unassembled WGS sequence"/>
</dbReference>
<reference evidence="7 8" key="1">
    <citation type="submission" date="2023-03" db="EMBL/GenBank/DDBJ databases">
        <title>Draft genome sequence of the bacteria which degrade cell wall of Tricholomamatutake.</title>
        <authorList>
            <person name="Konishi Y."/>
            <person name="Fukuta Y."/>
            <person name="Shirasaka N."/>
        </authorList>
    </citation>
    <scope>NUCLEOTIDE SEQUENCE [LARGE SCALE GENOMIC DNA]</scope>
    <source>
        <strain evidence="8">mu1</strain>
    </source>
</reference>
<dbReference type="InterPro" id="IPR013325">
    <property type="entry name" value="RNA_pol_sigma_r2"/>
</dbReference>
<dbReference type="SUPFAM" id="SSF88659">
    <property type="entry name" value="Sigma3 and sigma4 domains of RNA polymerase sigma factors"/>
    <property type="match status" value="1"/>
</dbReference>
<dbReference type="NCBIfam" id="TIGR02937">
    <property type="entry name" value="sigma70-ECF"/>
    <property type="match status" value="1"/>
</dbReference>
<comment type="similarity">
    <text evidence="1">Belongs to the sigma-70 factor family. ECF subfamily.</text>
</comment>
<dbReference type="InterPro" id="IPR013324">
    <property type="entry name" value="RNA_pol_sigma_r3/r4-like"/>
</dbReference>
<evidence type="ECO:0000256" key="3">
    <source>
        <dbReference type="ARBA" id="ARBA00023082"/>
    </source>
</evidence>
<dbReference type="InterPro" id="IPR036388">
    <property type="entry name" value="WH-like_DNA-bd_sf"/>
</dbReference>
<proteinExistence type="inferred from homology"/>
<name>A0ABQ6GCD7_9BACL</name>
<keyword evidence="8" id="KW-1185">Reference proteome</keyword>
<comment type="caution">
    <text evidence="7">The sequence shown here is derived from an EMBL/GenBank/DDBJ whole genome shotgun (WGS) entry which is preliminary data.</text>
</comment>
<feature type="domain" description="RNA polymerase sigma factor 70 region 4 type 2" evidence="6">
    <location>
        <begin position="105"/>
        <end position="154"/>
    </location>
</feature>
<dbReference type="InterPro" id="IPR014284">
    <property type="entry name" value="RNA_pol_sigma-70_dom"/>
</dbReference>
<dbReference type="Pfam" id="PF04542">
    <property type="entry name" value="Sigma70_r2"/>
    <property type="match status" value="1"/>
</dbReference>
<evidence type="ECO:0000313" key="8">
    <source>
        <dbReference type="Proteomes" id="UP001157114"/>
    </source>
</evidence>
<keyword evidence="2" id="KW-0805">Transcription regulation</keyword>
<evidence type="ECO:0000256" key="4">
    <source>
        <dbReference type="ARBA" id="ARBA00023163"/>
    </source>
</evidence>
<dbReference type="Gene3D" id="1.10.1740.10">
    <property type="match status" value="1"/>
</dbReference>
<dbReference type="Gene3D" id="1.10.10.10">
    <property type="entry name" value="Winged helix-like DNA-binding domain superfamily/Winged helix DNA-binding domain"/>
    <property type="match status" value="1"/>
</dbReference>
<dbReference type="PANTHER" id="PTHR43133:SF60">
    <property type="entry name" value="RNA POLYMERASE SIGMA FACTOR SIGV"/>
    <property type="match status" value="1"/>
</dbReference>
<dbReference type="SUPFAM" id="SSF88946">
    <property type="entry name" value="Sigma2 domain of RNA polymerase sigma factors"/>
    <property type="match status" value="1"/>
</dbReference>
<evidence type="ECO:0000259" key="6">
    <source>
        <dbReference type="Pfam" id="PF08281"/>
    </source>
</evidence>
<keyword evidence="4" id="KW-0804">Transcription</keyword>